<dbReference type="AlphaFoldDB" id="T1A4H8"/>
<dbReference type="EMBL" id="AUZY01007022">
    <property type="protein sequence ID" value="EQD51872.1"/>
    <property type="molecule type" value="Genomic_DNA"/>
</dbReference>
<proteinExistence type="predicted"/>
<protein>
    <submittedName>
        <fullName evidence="1">Protein containing DUF1805</fullName>
    </submittedName>
</protein>
<comment type="caution">
    <text evidence="1">The sequence shown here is derived from an EMBL/GenBank/DDBJ whole genome shotgun (WGS) entry which is preliminary data.</text>
</comment>
<dbReference type="Pfam" id="PF08827">
    <property type="entry name" value="DUF1805"/>
    <property type="match status" value="1"/>
</dbReference>
<reference evidence="1" key="1">
    <citation type="submission" date="2013-08" db="EMBL/GenBank/DDBJ databases">
        <authorList>
            <person name="Mendez C."/>
            <person name="Richter M."/>
            <person name="Ferrer M."/>
            <person name="Sanchez J."/>
        </authorList>
    </citation>
    <scope>NUCLEOTIDE SEQUENCE</scope>
</reference>
<sequence length="94" mass="10277">MKLENTEINGKSFEFFYMDMPSAPLLILRGKTGFVMCGYLNLEAAEKLGDFAVRVTGVKDLQTLLDAKVTGCTQKALSAGVEPGKKVSEILQFL</sequence>
<dbReference type="InterPro" id="IPR014931">
    <property type="entry name" value="DUF1805"/>
</dbReference>
<dbReference type="InterPro" id="IPR036493">
    <property type="entry name" value="YunC_sf"/>
</dbReference>
<reference evidence="1" key="2">
    <citation type="journal article" date="2014" name="ISME J.">
        <title>Microbial stratification in low pH oxic and suboxic macroscopic growths along an acid mine drainage.</title>
        <authorList>
            <person name="Mendez-Garcia C."/>
            <person name="Mesa V."/>
            <person name="Sprenger R.R."/>
            <person name="Richter M."/>
            <person name="Diez M.S."/>
            <person name="Solano J."/>
            <person name="Bargiela R."/>
            <person name="Golyshina O.V."/>
            <person name="Manteca A."/>
            <person name="Ramos J.L."/>
            <person name="Gallego J.R."/>
            <person name="Llorente I."/>
            <person name="Martins Dos Santos V.A."/>
            <person name="Jensen O.N."/>
            <person name="Pelaez A.I."/>
            <person name="Sanchez J."/>
            <person name="Ferrer M."/>
        </authorList>
    </citation>
    <scope>NUCLEOTIDE SEQUENCE</scope>
</reference>
<name>T1A4H8_9ZZZZ</name>
<gene>
    <name evidence="1" type="ORF">B1B_10827</name>
</gene>
<evidence type="ECO:0000313" key="1">
    <source>
        <dbReference type="EMBL" id="EQD51872.1"/>
    </source>
</evidence>
<organism evidence="1">
    <name type="scientific">mine drainage metagenome</name>
    <dbReference type="NCBI Taxonomy" id="410659"/>
    <lineage>
        <taxon>unclassified sequences</taxon>
        <taxon>metagenomes</taxon>
        <taxon>ecological metagenomes</taxon>
    </lineage>
</organism>
<dbReference type="SUPFAM" id="SSF102891">
    <property type="entry name" value="Hypothetical protein Ta1206"/>
    <property type="match status" value="1"/>
</dbReference>
<dbReference type="Gene3D" id="3.30.1980.10">
    <property type="entry name" value="Hypothetical protein YunC"/>
    <property type="match status" value="1"/>
</dbReference>
<accession>T1A4H8</accession>